<sequence length="134" mass="14606">MAPPNNVKTLDDCKGDKFKGKGHRVGSITQEEEKREIPSDPEVDSSKAPVRTMAGSTTHEKREDSQGGQSSQEATYTVRGQDHSEQATTQYGDEHQGEAPEQNEAGPRYAITEGKHRGSAKTIYGRTYGSQKPG</sequence>
<dbReference type="EMBL" id="AZGY01000003">
    <property type="protein sequence ID" value="KZZ99566.1"/>
    <property type="molecule type" value="Genomic_DNA"/>
</dbReference>
<feature type="compositionally biased region" description="Basic and acidic residues" evidence="1">
    <location>
        <begin position="9"/>
        <end position="19"/>
    </location>
</feature>
<protein>
    <submittedName>
        <fullName evidence="2">Uncharacterized protein</fullName>
    </submittedName>
</protein>
<keyword evidence="3" id="KW-1185">Reference proteome</keyword>
<accession>A0A168F7H8</accession>
<dbReference type="AlphaFoldDB" id="A0A168F7H8"/>
<evidence type="ECO:0000256" key="1">
    <source>
        <dbReference type="SAM" id="MobiDB-lite"/>
    </source>
</evidence>
<feature type="compositionally biased region" description="Polar residues" evidence="1">
    <location>
        <begin position="66"/>
        <end position="75"/>
    </location>
</feature>
<evidence type="ECO:0000313" key="2">
    <source>
        <dbReference type="EMBL" id="KZZ99566.1"/>
    </source>
</evidence>
<evidence type="ECO:0000313" key="3">
    <source>
        <dbReference type="Proteomes" id="UP000078544"/>
    </source>
</evidence>
<gene>
    <name evidence="2" type="ORF">AAL_02138</name>
</gene>
<reference evidence="2 3" key="1">
    <citation type="journal article" date="2016" name="Genome Biol. Evol.">
        <title>Divergent and convergent evolution of fungal pathogenicity.</title>
        <authorList>
            <person name="Shang Y."/>
            <person name="Xiao G."/>
            <person name="Zheng P."/>
            <person name="Cen K."/>
            <person name="Zhan S."/>
            <person name="Wang C."/>
        </authorList>
    </citation>
    <scope>NUCLEOTIDE SEQUENCE [LARGE SCALE GENOMIC DNA]</scope>
    <source>
        <strain evidence="2 3">RCEF 2490</strain>
    </source>
</reference>
<comment type="caution">
    <text evidence="2">The sequence shown here is derived from an EMBL/GenBank/DDBJ whole genome shotgun (WGS) entry which is preliminary data.</text>
</comment>
<organism evidence="2 3">
    <name type="scientific">Moelleriella libera RCEF 2490</name>
    <dbReference type="NCBI Taxonomy" id="1081109"/>
    <lineage>
        <taxon>Eukaryota</taxon>
        <taxon>Fungi</taxon>
        <taxon>Dikarya</taxon>
        <taxon>Ascomycota</taxon>
        <taxon>Pezizomycotina</taxon>
        <taxon>Sordariomycetes</taxon>
        <taxon>Hypocreomycetidae</taxon>
        <taxon>Hypocreales</taxon>
        <taxon>Clavicipitaceae</taxon>
        <taxon>Moelleriella</taxon>
    </lineage>
</organism>
<proteinExistence type="predicted"/>
<feature type="region of interest" description="Disordered" evidence="1">
    <location>
        <begin position="1"/>
        <end position="134"/>
    </location>
</feature>
<dbReference type="Proteomes" id="UP000078544">
    <property type="component" value="Unassembled WGS sequence"/>
</dbReference>
<name>A0A168F7H8_9HYPO</name>